<dbReference type="SMART" id="SM00534">
    <property type="entry name" value="MUTSac"/>
    <property type="match status" value="1"/>
</dbReference>
<dbReference type="Pfam" id="PF01624">
    <property type="entry name" value="MutS_I"/>
    <property type="match status" value="1"/>
</dbReference>
<feature type="compositionally biased region" description="Basic and acidic residues" evidence="9">
    <location>
        <begin position="1048"/>
        <end position="1064"/>
    </location>
</feature>
<evidence type="ECO:0000256" key="2">
    <source>
        <dbReference type="ARBA" id="ARBA00022741"/>
    </source>
</evidence>
<keyword evidence="2 6" id="KW-0547">Nucleotide-binding</keyword>
<dbReference type="Pfam" id="PF05192">
    <property type="entry name" value="MutS_III"/>
    <property type="match status" value="1"/>
</dbReference>
<evidence type="ECO:0000256" key="4">
    <source>
        <dbReference type="ARBA" id="ARBA00022840"/>
    </source>
</evidence>
<keyword evidence="3 6" id="KW-0227">DNA damage</keyword>
<gene>
    <name evidence="11" type="ORF">M0813_07955</name>
</gene>
<dbReference type="InterPro" id="IPR007695">
    <property type="entry name" value="DNA_mismatch_repair_MutS-lik_N"/>
</dbReference>
<feature type="compositionally biased region" description="Basic residues" evidence="9">
    <location>
        <begin position="585"/>
        <end position="595"/>
    </location>
</feature>
<feature type="region of interest" description="Disordered" evidence="9">
    <location>
        <begin position="47"/>
        <end position="181"/>
    </location>
</feature>
<keyword evidence="5 6" id="KW-0238">DNA-binding</keyword>
<keyword evidence="6 7" id="KW-0234">DNA repair</keyword>
<protein>
    <recommendedName>
        <fullName evidence="6">DNA mismatch repair protein</fullName>
    </recommendedName>
</protein>
<dbReference type="PANTHER" id="PTHR11361:SF148">
    <property type="entry name" value="DNA MISMATCH REPAIR PROTEIN MSH6"/>
    <property type="match status" value="1"/>
</dbReference>
<dbReference type="Pfam" id="PF00488">
    <property type="entry name" value="MutS_V"/>
    <property type="match status" value="1"/>
</dbReference>
<dbReference type="Gene3D" id="3.30.420.110">
    <property type="entry name" value="MutS, connector domain"/>
    <property type="match status" value="1"/>
</dbReference>
<evidence type="ECO:0000256" key="8">
    <source>
        <dbReference type="SAM" id="Coils"/>
    </source>
</evidence>
<evidence type="ECO:0000256" key="3">
    <source>
        <dbReference type="ARBA" id="ARBA00022763"/>
    </source>
</evidence>
<feature type="compositionally biased region" description="Acidic residues" evidence="9">
    <location>
        <begin position="402"/>
        <end position="415"/>
    </location>
</feature>
<dbReference type="Pfam" id="PF05188">
    <property type="entry name" value="MutS_II"/>
    <property type="match status" value="1"/>
</dbReference>
<evidence type="ECO:0000256" key="1">
    <source>
        <dbReference type="ARBA" id="ARBA00006271"/>
    </source>
</evidence>
<comment type="function">
    <text evidence="6 7">Component of the post-replicative DNA mismatch repair system (MMR).</text>
</comment>
<dbReference type="SUPFAM" id="SSF55271">
    <property type="entry name" value="DNA repair protein MutS, domain I"/>
    <property type="match status" value="1"/>
</dbReference>
<feature type="domain" description="DNA mismatch repair proteins mutS family" evidence="10">
    <location>
        <begin position="1151"/>
        <end position="1167"/>
    </location>
</feature>
<evidence type="ECO:0000256" key="5">
    <source>
        <dbReference type="ARBA" id="ARBA00023125"/>
    </source>
</evidence>
<feature type="compositionally biased region" description="Basic residues" evidence="9">
    <location>
        <begin position="127"/>
        <end position="143"/>
    </location>
</feature>
<name>A0ABQ8XA41_9EUKA</name>
<dbReference type="Gene3D" id="3.40.50.300">
    <property type="entry name" value="P-loop containing nucleotide triphosphate hydrolases"/>
    <property type="match status" value="1"/>
</dbReference>
<feature type="region of interest" description="Disordered" evidence="9">
    <location>
        <begin position="195"/>
        <end position="216"/>
    </location>
</feature>
<dbReference type="SMART" id="SM00533">
    <property type="entry name" value="MUTSd"/>
    <property type="match status" value="1"/>
</dbReference>
<evidence type="ECO:0000313" key="11">
    <source>
        <dbReference type="EMBL" id="KAJ6229336.1"/>
    </source>
</evidence>
<dbReference type="Gene3D" id="3.40.1170.10">
    <property type="entry name" value="DNA repair protein MutS, domain I"/>
    <property type="match status" value="1"/>
</dbReference>
<sequence>MSKHKQTHLKKKTKSSLQKKSKEELGTNEGGMDMLICEDFDKKKKQINKSTGESKFNKNTKIQKEHYEKINRLSKNKKDINTTPKKEKKTLEIPRSPQSFLKSRQNRTPKHKNRTPPITNFFLSERKLKKHLKKKPAPKRAVKKIFDFEEATKKKKKKKKTERDQKIGKQKTQKKQIDQVKESLKNFKFKESIDLEGNEEENPKSKEINKISQKKKEKILQEKKRLEEKKKKQLQLKQKLGKKTGNGAAWFAINNSQNSKYKFLRDIHDLEGRGPDHPDYDCNTLQIEPRYYLNMKPFEKQYWSIKSKNFNVIIFFKKGMFYEFFESDAELAHKLFDLQLSKNTSRKMKMAGIPEKSFTFWASKFIANGFKIGKVEQVETIIQHKKRRPNKESMKNAQSNYSDDDDDDDDDDDSEINYREAKKKNTDRKRKINKMTQTAQRSGTQNVLKRELTQILTGGTLIDDKFIIGSNPIYLFSFTERIITLDEVEIGICFVDTSTGIFNVTQFRDNPKDYSIFETILLQIQPKEIVYPQGIISQKLLKFIKHTLNDSQLIFNSIRRENFWDWKKTIEVFQIQRYFFNNKNKNKSKSKSKNKINKEKLDQDQEKDKEKYNKLYGDNFPDLLKKCIEQKEKALLSALGGCISYLKTLKIDRKLVSYNNFNYFSPTGMQNSTLSLDSQTLRNLEILQNTTTYTKEGTILELLDHCSTSFGKRKMRTWICRPSINIAAINERLNAVEDLMTKMSNHERKEITIRLRKMPDLERFISRIHTGMCNIDKFLLTLESFEEIHRLMGHLKKKFGKDLRSKKLKSFLNIGENKMFPDLGAPIQKIKDSINVEKTKEAGEICPRKGLDPKFDKAKEKVDRIKESLESHLKKYKKKFKANSKQIQFKKLGKQRYLIEIANDVANQNRKLIPKDWILKSETKARKRYWNPFILSTIEKLAEEEDHFQIVKKRLLTTLFHLFSKFNQIWLKSISIISELDIYLSLALAALSFENGIYCKPKFIDPQSINNQQFFEVKGLIHPCVKPKIGQFIPNDITLGDPNSGTHKSSDRKDNNGEDNVGSKEKKKNPLALIIEGPNMAGKSTLLRQNCVAVILAQIGSFVPAESLTLTPVDKIFTRIGASDDLIQGKSTFMVELDETSTILKNVTEKSLVIMDELGRGTTTEDGYSIAYSVLDYLLTKNCRLLFSTHYHSLVQEFRQNAKIGNYHMGYVATKGKKAITLLYKLVPGSCPISFGINVAQMAGIPKFIVDRADSLASKFDKFSNLHHKEKIKRLLELENKLEEMQGEKNKENLNLISEKDVNLLKLITDSSSTQSSKIDPDNWNQLFNWYTNFMNITTINEKK</sequence>
<dbReference type="PROSITE" id="PS00486">
    <property type="entry name" value="DNA_MISMATCH_REPAIR_2"/>
    <property type="match status" value="1"/>
</dbReference>
<organism evidence="11 12">
    <name type="scientific">Anaeramoeba flamelloides</name>
    <dbReference type="NCBI Taxonomy" id="1746091"/>
    <lineage>
        <taxon>Eukaryota</taxon>
        <taxon>Metamonada</taxon>
        <taxon>Anaeramoebidae</taxon>
        <taxon>Anaeramoeba</taxon>
    </lineage>
</organism>
<dbReference type="InterPro" id="IPR045076">
    <property type="entry name" value="MutS"/>
</dbReference>
<dbReference type="PIRSF" id="PIRSF037677">
    <property type="entry name" value="DNA_mis_repair_Msh6"/>
    <property type="match status" value="1"/>
</dbReference>
<feature type="coiled-coil region" evidence="8">
    <location>
        <begin position="1268"/>
        <end position="1295"/>
    </location>
</feature>
<feature type="compositionally biased region" description="Basic and acidic residues" evidence="9">
    <location>
        <begin position="62"/>
        <end position="80"/>
    </location>
</feature>
<reference evidence="11" key="1">
    <citation type="submission" date="2022-08" db="EMBL/GenBank/DDBJ databases">
        <title>Novel sulfate-reducing endosymbionts in the free-living metamonad Anaeramoeba.</title>
        <authorList>
            <person name="Jerlstrom-Hultqvist J."/>
            <person name="Cepicka I."/>
            <person name="Gallot-Lavallee L."/>
            <person name="Salas-Leiva D."/>
            <person name="Curtis B.A."/>
            <person name="Zahonova K."/>
            <person name="Pipaliya S."/>
            <person name="Dacks J."/>
            <person name="Roger A.J."/>
        </authorList>
    </citation>
    <scope>NUCLEOTIDE SEQUENCE</scope>
    <source>
        <strain evidence="11">Schooner1</strain>
    </source>
</reference>
<dbReference type="PANTHER" id="PTHR11361">
    <property type="entry name" value="DNA MISMATCH REPAIR PROTEIN MUTS FAMILY MEMBER"/>
    <property type="match status" value="1"/>
</dbReference>
<keyword evidence="4 6" id="KW-0067">ATP-binding</keyword>
<dbReference type="InterPro" id="IPR016151">
    <property type="entry name" value="DNA_mismatch_repair_MutS_N"/>
</dbReference>
<dbReference type="InterPro" id="IPR017261">
    <property type="entry name" value="DNA_mismatch_repair_MutS/MSH"/>
</dbReference>
<evidence type="ECO:0000256" key="9">
    <source>
        <dbReference type="SAM" id="MobiDB-lite"/>
    </source>
</evidence>
<dbReference type="InterPro" id="IPR007860">
    <property type="entry name" value="DNA_mmatch_repair_MutS_con_dom"/>
</dbReference>
<evidence type="ECO:0000256" key="6">
    <source>
        <dbReference type="PIRNR" id="PIRNR037677"/>
    </source>
</evidence>
<feature type="compositionally biased region" description="Basic residues" evidence="9">
    <location>
        <begin position="104"/>
        <end position="114"/>
    </location>
</feature>
<dbReference type="InterPro" id="IPR036187">
    <property type="entry name" value="DNA_mismatch_repair_MutS_sf"/>
</dbReference>
<dbReference type="InterPro" id="IPR000432">
    <property type="entry name" value="DNA_mismatch_repair_MutS_C"/>
</dbReference>
<evidence type="ECO:0000256" key="7">
    <source>
        <dbReference type="RuleBase" id="RU003756"/>
    </source>
</evidence>
<accession>A0ABQ8XA41</accession>
<dbReference type="SUPFAM" id="SSF48334">
    <property type="entry name" value="DNA repair protein MutS, domain III"/>
    <property type="match status" value="1"/>
</dbReference>
<feature type="compositionally biased region" description="Basic and acidic residues" evidence="9">
    <location>
        <begin position="596"/>
        <end position="607"/>
    </location>
</feature>
<dbReference type="SUPFAM" id="SSF52540">
    <property type="entry name" value="P-loop containing nucleoside triphosphate hydrolases"/>
    <property type="match status" value="1"/>
</dbReference>
<comment type="similarity">
    <text evidence="1 6 7">Belongs to the DNA mismatch repair MutS family.</text>
</comment>
<feature type="compositionally biased region" description="Polar residues" evidence="9">
    <location>
        <begin position="48"/>
        <end position="60"/>
    </location>
</feature>
<dbReference type="EMBL" id="JAOAOG010000322">
    <property type="protein sequence ID" value="KAJ6229336.1"/>
    <property type="molecule type" value="Genomic_DNA"/>
</dbReference>
<dbReference type="InterPro" id="IPR027417">
    <property type="entry name" value="P-loop_NTPase"/>
</dbReference>
<evidence type="ECO:0000313" key="12">
    <source>
        <dbReference type="Proteomes" id="UP001150062"/>
    </source>
</evidence>
<feature type="compositionally biased region" description="Basic residues" evidence="9">
    <location>
        <begin position="1"/>
        <end position="19"/>
    </location>
</feature>
<feature type="region of interest" description="Disordered" evidence="9">
    <location>
        <begin position="585"/>
        <end position="607"/>
    </location>
</feature>
<feature type="region of interest" description="Disordered" evidence="9">
    <location>
        <begin position="383"/>
        <end position="443"/>
    </location>
</feature>
<dbReference type="InterPro" id="IPR036678">
    <property type="entry name" value="MutS_con_dom_sf"/>
</dbReference>
<comment type="caution">
    <text evidence="11">The sequence shown here is derived from an EMBL/GenBank/DDBJ whole genome shotgun (WGS) entry which is preliminary data.</text>
</comment>
<feature type="region of interest" description="Disordered" evidence="9">
    <location>
        <begin position="1036"/>
        <end position="1065"/>
    </location>
</feature>
<dbReference type="Pfam" id="PF05190">
    <property type="entry name" value="MutS_IV"/>
    <property type="match status" value="1"/>
</dbReference>
<dbReference type="InterPro" id="IPR007861">
    <property type="entry name" value="DNA_mismatch_repair_MutS_clamp"/>
</dbReference>
<keyword evidence="8" id="KW-0175">Coiled coil</keyword>
<dbReference type="Proteomes" id="UP001150062">
    <property type="component" value="Unassembled WGS sequence"/>
</dbReference>
<proteinExistence type="inferred from homology"/>
<feature type="compositionally biased region" description="Polar residues" evidence="9">
    <location>
        <begin position="434"/>
        <end position="443"/>
    </location>
</feature>
<feature type="region of interest" description="Disordered" evidence="9">
    <location>
        <begin position="1"/>
        <end position="33"/>
    </location>
</feature>
<keyword evidence="12" id="KW-1185">Reference proteome</keyword>
<evidence type="ECO:0000259" key="10">
    <source>
        <dbReference type="PROSITE" id="PS00486"/>
    </source>
</evidence>
<dbReference type="Gene3D" id="1.10.1420.10">
    <property type="match status" value="2"/>
</dbReference>
<dbReference type="SUPFAM" id="SSF53150">
    <property type="entry name" value="DNA repair protein MutS, domain II"/>
    <property type="match status" value="1"/>
</dbReference>
<dbReference type="InterPro" id="IPR007696">
    <property type="entry name" value="DNA_mismatch_repair_MutS_core"/>
</dbReference>